<dbReference type="Pfam" id="PF05116">
    <property type="entry name" value="S6PP"/>
    <property type="match status" value="1"/>
</dbReference>
<dbReference type="PANTHER" id="PTHR46521:SF4">
    <property type="entry name" value="SUCROSE-PHOSPHATASE 2-RELATED"/>
    <property type="match status" value="1"/>
</dbReference>
<comment type="pathway">
    <text evidence="2">Glycan biosynthesis; sucrose biosynthesis; sucrose from D-fructose 6-phosphate and UDP-alpha-D-glucose: step 2/2.</text>
</comment>
<dbReference type="GO" id="GO:0000287">
    <property type="term" value="F:magnesium ion binding"/>
    <property type="evidence" value="ECO:0007669"/>
    <property type="project" value="InterPro"/>
</dbReference>
<evidence type="ECO:0000256" key="1">
    <source>
        <dbReference type="ARBA" id="ARBA00001946"/>
    </source>
</evidence>
<dbReference type="InterPro" id="IPR023214">
    <property type="entry name" value="HAD_sf"/>
</dbReference>
<dbReference type="NCBIfam" id="TIGR01485">
    <property type="entry name" value="SPP_plant-cyano"/>
    <property type="match status" value="1"/>
</dbReference>
<dbReference type="NCBIfam" id="TIGR01484">
    <property type="entry name" value="HAD-SF-IIB"/>
    <property type="match status" value="1"/>
</dbReference>
<evidence type="ECO:0000256" key="3">
    <source>
        <dbReference type="ARBA" id="ARBA00007211"/>
    </source>
</evidence>
<dbReference type="UniPathway" id="UPA00371">
    <property type="reaction ID" value="UER00546"/>
</dbReference>
<dbReference type="InterPro" id="IPR036412">
    <property type="entry name" value="HAD-like_sf"/>
</dbReference>
<evidence type="ECO:0000259" key="7">
    <source>
        <dbReference type="Pfam" id="PF05116"/>
    </source>
</evidence>
<dbReference type="Gene3D" id="3.40.50.1000">
    <property type="entry name" value="HAD superfamily/HAD-like"/>
    <property type="match status" value="1"/>
</dbReference>
<dbReference type="PATRIC" id="fig|1173027.3.peg.1511"/>
<evidence type="ECO:0000313" key="9">
    <source>
        <dbReference type="Proteomes" id="UP000010471"/>
    </source>
</evidence>
<dbReference type="EMBL" id="CP003630">
    <property type="protein sequence ID" value="AFZ17251.1"/>
    <property type="molecule type" value="Genomic_DNA"/>
</dbReference>
<reference evidence="8 9" key="1">
    <citation type="submission" date="2012-06" db="EMBL/GenBank/DDBJ databases">
        <title>Finished chromosome of genome of Microcoleus sp. PCC 7113.</title>
        <authorList>
            <consortium name="US DOE Joint Genome Institute"/>
            <person name="Gugger M."/>
            <person name="Coursin T."/>
            <person name="Rippka R."/>
            <person name="Tandeau De Marsac N."/>
            <person name="Huntemann M."/>
            <person name="Wei C.-L."/>
            <person name="Han J."/>
            <person name="Detter J.C."/>
            <person name="Han C."/>
            <person name="Tapia R."/>
            <person name="Chen A."/>
            <person name="Kyrpides N."/>
            <person name="Mavromatis K."/>
            <person name="Markowitz V."/>
            <person name="Szeto E."/>
            <person name="Ivanova N."/>
            <person name="Pagani I."/>
            <person name="Pati A."/>
            <person name="Goodwin L."/>
            <person name="Nordberg H.P."/>
            <person name="Cantor M.N."/>
            <person name="Hua S.X."/>
            <person name="Woyke T."/>
            <person name="Kerfeld C.A."/>
        </authorList>
    </citation>
    <scope>NUCLEOTIDE SEQUENCE [LARGE SCALE GENOMIC DNA]</scope>
    <source>
        <strain evidence="8 9">PCC 7113</strain>
    </source>
</reference>
<dbReference type="KEGG" id="mic:Mic7113_1367"/>
<organism evidence="8 9">
    <name type="scientific">Allocoleopsis franciscana PCC 7113</name>
    <dbReference type="NCBI Taxonomy" id="1173027"/>
    <lineage>
        <taxon>Bacteria</taxon>
        <taxon>Bacillati</taxon>
        <taxon>Cyanobacteriota</taxon>
        <taxon>Cyanophyceae</taxon>
        <taxon>Coleofasciculales</taxon>
        <taxon>Coleofasciculaceae</taxon>
        <taxon>Allocoleopsis</taxon>
        <taxon>Allocoleopsis franciscana</taxon>
    </lineage>
</organism>
<evidence type="ECO:0000256" key="5">
    <source>
        <dbReference type="ARBA" id="ARBA00022801"/>
    </source>
</evidence>
<evidence type="ECO:0000256" key="2">
    <source>
        <dbReference type="ARBA" id="ARBA00005070"/>
    </source>
</evidence>
<dbReference type="GO" id="GO:0050307">
    <property type="term" value="F:sucrose-phosphate phosphatase activity"/>
    <property type="evidence" value="ECO:0007669"/>
    <property type="project" value="UniProtKB-EC"/>
</dbReference>
<keyword evidence="9" id="KW-1185">Reference proteome</keyword>
<accession>K9WBR4</accession>
<dbReference type="SFLD" id="SFLDS00003">
    <property type="entry name" value="Haloacid_Dehalogenase"/>
    <property type="match status" value="1"/>
</dbReference>
<dbReference type="HOGENOM" id="CLU_030534_0_0_3"/>
<protein>
    <recommendedName>
        <fullName evidence="4">sucrose-phosphate phosphatase</fullName>
        <ecNumber evidence="4">3.1.3.24</ecNumber>
    </recommendedName>
</protein>
<dbReference type="Proteomes" id="UP000010471">
    <property type="component" value="Chromosome"/>
</dbReference>
<name>K9WBR4_9CYAN</name>
<sequence length="251" mass="28112">MTAFLFITDLDNTLVGDDNALKELKKQLSQHRQEYGTKIVYATGRSRSIYHDLKREKQLLDPDALIAAVGTEIYDHDGQDTPDPAWSDKLAQGWNRDLIVATAAHYSDLVPQPDSEQRPFKVSYYLTEEAAVEVLPQLESLLAERGLDVKLIYSGSKDLDLLPRHADKGLAVQFLKQKWGFDSTQTVVCGDSGNDIALFSVGEERGIIVGNARPELRQWYHKNPADYRYMAQGCCAGGILEGLHHFGFLKT</sequence>
<dbReference type="InterPro" id="IPR012847">
    <property type="entry name" value="Sucrose_phosphatase_pln/cyn"/>
</dbReference>
<dbReference type="PANTHER" id="PTHR46521">
    <property type="entry name" value="SUCROSE-PHOSPHATASE 2-RELATED"/>
    <property type="match status" value="1"/>
</dbReference>
<dbReference type="SFLD" id="SFLDG01140">
    <property type="entry name" value="C2.B:_Phosphomannomutase_and_P"/>
    <property type="match status" value="1"/>
</dbReference>
<dbReference type="SFLD" id="SFLDG01141">
    <property type="entry name" value="C2.B.1:_Sucrose_Phosphatase_Li"/>
    <property type="match status" value="1"/>
</dbReference>
<dbReference type="InterPro" id="IPR006380">
    <property type="entry name" value="SPP-like_dom"/>
</dbReference>
<dbReference type="OrthoDB" id="7847955at2"/>
<dbReference type="RefSeq" id="WP_015181411.1">
    <property type="nucleotide sequence ID" value="NC_019738.1"/>
</dbReference>
<evidence type="ECO:0000256" key="4">
    <source>
        <dbReference type="ARBA" id="ARBA00013112"/>
    </source>
</evidence>
<comment type="similarity">
    <text evidence="3">Belongs to the sucrose phosphatase family.</text>
</comment>
<dbReference type="InterPro" id="IPR051518">
    <property type="entry name" value="Sucrose_Phosphatase"/>
</dbReference>
<proteinExistence type="inferred from homology"/>
<comment type="catalytic activity">
    <reaction evidence="6">
        <text>sucrose 6(F)-phosphate + H2O = sucrose + phosphate</text>
        <dbReference type="Rhea" id="RHEA:19289"/>
        <dbReference type="ChEBI" id="CHEBI:15377"/>
        <dbReference type="ChEBI" id="CHEBI:17992"/>
        <dbReference type="ChEBI" id="CHEBI:43474"/>
        <dbReference type="ChEBI" id="CHEBI:57723"/>
        <dbReference type="EC" id="3.1.3.24"/>
    </reaction>
</comment>
<dbReference type="CDD" id="cd02605">
    <property type="entry name" value="HAD_SPP"/>
    <property type="match status" value="1"/>
</dbReference>
<dbReference type="NCBIfam" id="TIGR01482">
    <property type="entry name" value="SPP-subfamily"/>
    <property type="match status" value="1"/>
</dbReference>
<keyword evidence="5 8" id="KW-0378">Hydrolase</keyword>
<dbReference type="STRING" id="1173027.Mic7113_1367"/>
<gene>
    <name evidence="8" type="ORF">Mic7113_1367</name>
</gene>
<comment type="cofactor">
    <cofactor evidence="1">
        <name>Mg(2+)</name>
        <dbReference type="ChEBI" id="CHEBI:18420"/>
    </cofactor>
</comment>
<dbReference type="eggNOG" id="COG0561">
    <property type="taxonomic scope" value="Bacteria"/>
</dbReference>
<evidence type="ECO:0000256" key="6">
    <source>
        <dbReference type="ARBA" id="ARBA00048036"/>
    </source>
</evidence>
<dbReference type="GO" id="GO:0005986">
    <property type="term" value="P:sucrose biosynthetic process"/>
    <property type="evidence" value="ECO:0007669"/>
    <property type="project" value="UniProtKB-UniPathway"/>
</dbReference>
<dbReference type="EC" id="3.1.3.24" evidence="4"/>
<dbReference type="InterPro" id="IPR006379">
    <property type="entry name" value="HAD-SF_hydro_IIB"/>
</dbReference>
<dbReference type="Gene3D" id="3.90.1070.10">
    <property type="match status" value="1"/>
</dbReference>
<feature type="domain" description="Sucrose phosphatase-like" evidence="7">
    <location>
        <begin position="4"/>
        <end position="247"/>
    </location>
</feature>
<evidence type="ECO:0000313" key="8">
    <source>
        <dbReference type="EMBL" id="AFZ17251.1"/>
    </source>
</evidence>
<dbReference type="AlphaFoldDB" id="K9WBR4"/>
<dbReference type="SUPFAM" id="SSF56784">
    <property type="entry name" value="HAD-like"/>
    <property type="match status" value="1"/>
</dbReference>